<dbReference type="EMBL" id="LVLJ01002675">
    <property type="protein sequence ID" value="OAE24095.1"/>
    <property type="molecule type" value="Genomic_DNA"/>
</dbReference>
<feature type="region of interest" description="Disordered" evidence="1">
    <location>
        <begin position="1"/>
        <end position="54"/>
    </location>
</feature>
<accession>A0A176VVD8</accession>
<evidence type="ECO:0000256" key="1">
    <source>
        <dbReference type="SAM" id="MobiDB-lite"/>
    </source>
</evidence>
<comment type="caution">
    <text evidence="2">The sequence shown here is derived from an EMBL/GenBank/DDBJ whole genome shotgun (WGS) entry which is preliminary data.</text>
</comment>
<organism evidence="2 3">
    <name type="scientific">Marchantia polymorpha subsp. ruderalis</name>
    <dbReference type="NCBI Taxonomy" id="1480154"/>
    <lineage>
        <taxon>Eukaryota</taxon>
        <taxon>Viridiplantae</taxon>
        <taxon>Streptophyta</taxon>
        <taxon>Embryophyta</taxon>
        <taxon>Marchantiophyta</taxon>
        <taxon>Marchantiopsida</taxon>
        <taxon>Marchantiidae</taxon>
        <taxon>Marchantiales</taxon>
        <taxon>Marchantiaceae</taxon>
        <taxon>Marchantia</taxon>
    </lineage>
</organism>
<name>A0A176VVD8_MARPO</name>
<reference evidence="2" key="1">
    <citation type="submission" date="2016-03" db="EMBL/GenBank/DDBJ databases">
        <title>Mechanisms controlling the formation of the plant cell surface in tip-growing cells are functionally conserved among land plants.</title>
        <authorList>
            <person name="Honkanen S."/>
            <person name="Jones V.A."/>
            <person name="Morieri G."/>
            <person name="Champion C."/>
            <person name="Hetherington A.J."/>
            <person name="Kelly S."/>
            <person name="Saint-Marcoux D."/>
            <person name="Proust H."/>
            <person name="Prescott H."/>
            <person name="Dolan L."/>
        </authorList>
    </citation>
    <scope>NUCLEOTIDE SEQUENCE [LARGE SCALE GENOMIC DNA]</scope>
    <source>
        <tissue evidence="2">Whole gametophyte</tissue>
    </source>
</reference>
<protein>
    <submittedName>
        <fullName evidence="2">Uncharacterized protein</fullName>
    </submittedName>
</protein>
<feature type="compositionally biased region" description="Basic residues" evidence="1">
    <location>
        <begin position="41"/>
        <end position="54"/>
    </location>
</feature>
<dbReference type="AlphaFoldDB" id="A0A176VVD8"/>
<evidence type="ECO:0000313" key="3">
    <source>
        <dbReference type="Proteomes" id="UP000077202"/>
    </source>
</evidence>
<proteinExistence type="predicted"/>
<gene>
    <name evidence="2" type="ORF">AXG93_2752s1090</name>
</gene>
<evidence type="ECO:0000313" key="2">
    <source>
        <dbReference type="EMBL" id="OAE24095.1"/>
    </source>
</evidence>
<keyword evidence="3" id="KW-1185">Reference proteome</keyword>
<dbReference type="Proteomes" id="UP000077202">
    <property type="component" value="Unassembled WGS sequence"/>
</dbReference>
<sequence>MSSSMRDLGLRKGRLSSSEEDDEQHDTAQSTASERASERASHKRRKVKPARGVRLRTDRHARQRVEVVGWRPAHMFGNLVRGSNVKCIEQGIISRGKDLSTRDEVSGAYVVDASGAHQLGIGFFFPPSISALVGSPSFHALPSFPFPCLDNLKALAPSGLVVGSFAMASVESSREEKSRVESSGGSQHGAKREVPVCASNDALCYSVGESEILSLLAAVGDSIGARMPI</sequence>